<dbReference type="HAMAP" id="MF_00198">
    <property type="entry name" value="Spermidine_synth"/>
    <property type="match status" value="1"/>
</dbReference>
<dbReference type="PANTHER" id="PTHR43832:SF1">
    <property type="entry name" value="S-ADENOSYL-L-METHIONINE-DEPENDENT METHYLTRANSFERASES SUPERFAMILY PROTEIN"/>
    <property type="match status" value="1"/>
</dbReference>
<dbReference type="InterPro" id="IPR003826">
    <property type="entry name" value="AdoMetDC_fam_prok"/>
</dbReference>
<evidence type="ECO:0000256" key="10">
    <source>
        <dbReference type="ARBA" id="ARBA00023270"/>
    </source>
</evidence>
<name>A0ABD3QWN2_9STRA</name>
<dbReference type="PROSITE" id="PS51257">
    <property type="entry name" value="PROKAR_LIPOPROTEIN"/>
    <property type="match status" value="1"/>
</dbReference>
<comment type="cofactor">
    <cofactor evidence="1">
        <name>pyruvate</name>
        <dbReference type="ChEBI" id="CHEBI:15361"/>
    </cofactor>
</comment>
<dbReference type="Pfam" id="PF01564">
    <property type="entry name" value="Spermine_synth"/>
    <property type="match status" value="1"/>
</dbReference>
<evidence type="ECO:0000313" key="16">
    <source>
        <dbReference type="EMBL" id="KAL3804745.1"/>
    </source>
</evidence>
<dbReference type="Pfam" id="PF02675">
    <property type="entry name" value="AdoMet_dc"/>
    <property type="match status" value="1"/>
</dbReference>
<keyword evidence="8" id="KW-0865">Zymogen</keyword>
<dbReference type="SUPFAM" id="SSF82199">
    <property type="entry name" value="SET domain"/>
    <property type="match status" value="1"/>
</dbReference>
<keyword evidence="5" id="KW-0210">Decarboxylase</keyword>
<dbReference type="SUPFAM" id="SSF56276">
    <property type="entry name" value="S-adenosylmethionine decarboxylase"/>
    <property type="match status" value="1"/>
</dbReference>
<keyword evidence="14" id="KW-0812">Transmembrane</keyword>
<evidence type="ECO:0000256" key="7">
    <source>
        <dbReference type="ARBA" id="ARBA00023115"/>
    </source>
</evidence>
<dbReference type="InterPro" id="IPR030374">
    <property type="entry name" value="PABS"/>
</dbReference>
<dbReference type="PROSITE" id="PS01330">
    <property type="entry name" value="PABS_1"/>
    <property type="match status" value="1"/>
</dbReference>
<dbReference type="InterPro" id="IPR001045">
    <property type="entry name" value="Spermi_synthase"/>
</dbReference>
<feature type="active site" description="Proton acceptor" evidence="12">
    <location>
        <position position="544"/>
    </location>
</feature>
<keyword evidence="14" id="KW-1133">Transmembrane helix</keyword>
<proteinExistence type="inferred from homology"/>
<evidence type="ECO:0000256" key="5">
    <source>
        <dbReference type="ARBA" id="ARBA00022793"/>
    </source>
</evidence>
<evidence type="ECO:0000256" key="8">
    <source>
        <dbReference type="ARBA" id="ARBA00023145"/>
    </source>
</evidence>
<evidence type="ECO:0000313" key="17">
    <source>
        <dbReference type="Proteomes" id="UP001530400"/>
    </source>
</evidence>
<evidence type="ECO:0000259" key="15">
    <source>
        <dbReference type="PROSITE" id="PS51006"/>
    </source>
</evidence>
<feature type="region of interest" description="Disordered" evidence="13">
    <location>
        <begin position="61"/>
        <end position="81"/>
    </location>
</feature>
<dbReference type="GO" id="GO:0016740">
    <property type="term" value="F:transferase activity"/>
    <property type="evidence" value="ECO:0007669"/>
    <property type="project" value="UniProtKB-UniRule"/>
</dbReference>
<feature type="domain" description="PABS" evidence="15">
    <location>
        <begin position="337"/>
        <end position="630"/>
    </location>
</feature>
<evidence type="ECO:0000256" key="12">
    <source>
        <dbReference type="PROSITE-ProRule" id="PRU00354"/>
    </source>
</evidence>
<accession>A0ABD3QWN2</accession>
<dbReference type="InterPro" id="IPR046341">
    <property type="entry name" value="SET_dom_sf"/>
</dbReference>
<keyword evidence="17" id="KW-1185">Reference proteome</keyword>
<gene>
    <name evidence="16" type="ORF">ACHAWO_011470</name>
</gene>
<feature type="compositionally biased region" description="Polar residues" evidence="13">
    <location>
        <begin position="61"/>
        <end position="75"/>
    </location>
</feature>
<dbReference type="InterPro" id="IPR016067">
    <property type="entry name" value="S-AdoMet_deCO2ase_core"/>
</dbReference>
<dbReference type="PANTHER" id="PTHR43832">
    <property type="match status" value="1"/>
</dbReference>
<dbReference type="InterPro" id="IPR029063">
    <property type="entry name" value="SAM-dependent_MTases_sf"/>
</dbReference>
<comment type="caution">
    <text evidence="16">The sequence shown here is derived from an EMBL/GenBank/DDBJ whole genome shotgun (WGS) entry which is preliminary data.</text>
</comment>
<dbReference type="PROSITE" id="PS51006">
    <property type="entry name" value="PABS_2"/>
    <property type="match status" value="1"/>
</dbReference>
<evidence type="ECO:0000256" key="1">
    <source>
        <dbReference type="ARBA" id="ARBA00001928"/>
    </source>
</evidence>
<evidence type="ECO:0000256" key="9">
    <source>
        <dbReference type="ARBA" id="ARBA00023239"/>
    </source>
</evidence>
<evidence type="ECO:0000256" key="14">
    <source>
        <dbReference type="SAM" id="Phobius"/>
    </source>
</evidence>
<dbReference type="CDD" id="cd02440">
    <property type="entry name" value="AdoMet_MTases"/>
    <property type="match status" value="1"/>
</dbReference>
<dbReference type="Pfam" id="PF02353">
    <property type="entry name" value="CMAS"/>
    <property type="match status" value="1"/>
</dbReference>
<dbReference type="GO" id="GO:0016831">
    <property type="term" value="F:carboxy-lyase activity"/>
    <property type="evidence" value="ECO:0007669"/>
    <property type="project" value="UniProtKB-KW"/>
</dbReference>
<evidence type="ECO:0000256" key="13">
    <source>
        <dbReference type="SAM" id="MobiDB-lite"/>
    </source>
</evidence>
<keyword evidence="9" id="KW-0456">Lyase</keyword>
<dbReference type="EMBL" id="JALLPJ020000032">
    <property type="protein sequence ID" value="KAL3804745.1"/>
    <property type="molecule type" value="Genomic_DNA"/>
</dbReference>
<keyword evidence="7 12" id="KW-0620">Polyamine biosynthesis</keyword>
<protein>
    <recommendedName>
        <fullName evidence="15">PABS domain-containing protein</fullName>
    </recommendedName>
</protein>
<keyword evidence="11" id="KW-0670">Pyruvate</keyword>
<keyword evidence="14" id="KW-0472">Membrane</keyword>
<dbReference type="Gene3D" id="3.60.90.10">
    <property type="entry name" value="S-adenosylmethionine decarboxylase"/>
    <property type="match status" value="1"/>
</dbReference>
<dbReference type="Proteomes" id="UP001530400">
    <property type="component" value="Unassembled WGS sequence"/>
</dbReference>
<dbReference type="Gene3D" id="2.170.270.10">
    <property type="entry name" value="SET domain"/>
    <property type="match status" value="1"/>
</dbReference>
<comment type="similarity">
    <text evidence="2">Belongs to the spermidine/spermine synthase family.</text>
</comment>
<dbReference type="GO" id="GO:0006596">
    <property type="term" value="P:polyamine biosynthetic process"/>
    <property type="evidence" value="ECO:0007669"/>
    <property type="project" value="UniProtKB-UniRule"/>
</dbReference>
<evidence type="ECO:0000256" key="3">
    <source>
        <dbReference type="ARBA" id="ARBA00010815"/>
    </source>
</evidence>
<comment type="similarity">
    <text evidence="3">Belongs to the CFA/CMAS family.</text>
</comment>
<dbReference type="FunFam" id="3.40.50.150:FF:000554">
    <property type="entry name" value="Cation-transporting ATPase"/>
    <property type="match status" value="1"/>
</dbReference>
<keyword evidence="4 12" id="KW-0808">Transferase</keyword>
<keyword evidence="10" id="KW-0704">Schiff base</keyword>
<evidence type="ECO:0000256" key="6">
    <source>
        <dbReference type="ARBA" id="ARBA00022813"/>
    </source>
</evidence>
<evidence type="ECO:0000256" key="4">
    <source>
        <dbReference type="ARBA" id="ARBA00022679"/>
    </source>
</evidence>
<evidence type="ECO:0000256" key="11">
    <source>
        <dbReference type="ARBA" id="ARBA00023317"/>
    </source>
</evidence>
<keyword evidence="6" id="KW-0068">Autocatalytic cleavage</keyword>
<sequence length="1334" mass="150277">MTTNFRTKDNISRNPSAALVILFFAVAIISFLLGCMARVYIISHGTKSVFNKPIQGRTTPLVANNSSNTSATTKHSYIKLPSPKLPRGKKAPISTTYSSKTFFKQVSVYASTSNTVHLSLKNSLKPMTTKNIVGNVEFPFRDGRACINRPMSVKQFNLSTTPIGLKTSHLDELDETVHYPSGQHLLVDIKNVDPSFLNSEERLAAGQSMKCSIVHANALANLTHVMQLGTAMVELVEEAKLTLLTYHCHSLVPVGVSCVGLLIESHIALHTWPNDGVISVDLYTCGSGKLLPILPTIKRLFGIRQVQGSVDRPKSQDQDETDMVWSHKLRGFKERSWTNVEQDFGEDVASKRFLGKRHLVSKETEYQEVDVIEVLDPRYESMAAYKRSLVNESSYEALHPELFQPNRLVFLDGRVQSSLKGESDYHEALVHPAMITHPNPKRVAIIGGGEGATLREVLKHSTVEKAFMIEIDAEEVEILREIIPEWSDCSDFTGGSGSCYDDSRAELMTTDAVKWFVDNFGKLGSDEDDTAKVSVERFDVIIMDALDPNDDIEFASGLYNSSSFEQSLMNALSDDGVFVTQLDPADEVGVFAARAEMVNTLQQLGFESMHVYDDAHSELDSPWSYLVALKDRRLRSRWYRSAPELDIELRKRIRQTQSGIPALKVCDAPTMVSYQIPPKTFEVNYCRQLDVHEECKNPFDVCGAVIAPDDLQVRGSLVGGKGAGRGLFAAVDIPTNSCLLVDGGSKSFQVSPSSWSVIERMNEIFHHKPGMKDVRRGLSALVTFITGYGYVSLVLGLPHWSVDSNIAFFMNHGCNQTYNFGDEYSSTTEINADSTRVPPDYDTSAEIYCPVIERNLRAYRSGPEHTLRDIKAGEEILANYLAFVADDEGWENDVLSIRSQCAGEALGEISEYEIEREDKPHHIALLYPTYHILSTVTNRYLGKLSTLVSDQFTTLLSKLSDLALPLLYSKYTTLLLPDALIRLAIRTRCQHTLLELRSSSISDELQSKMEIVRELHEMPIAIETTKANEQHYEVPAKFYTLCLGPNKKYSSGLWEDFKSTNGGLIKENGKWLSYYESLQRSEEAMLDLYIERAQIGDGMKIVDLGCGWGSLTLHLMKRFPNIKMTSISNSNSQREYIYNTAKERGYNVDNLRVITCDVSKWDDDKYAAEKLRGVEGNDRVCSIEMFEHMKNYSTLLRKIHTFLSPNGKLFIHIFSHKQHTYHFAKGWMADTFFTGGTMPSDDLLLYFGQHFSIANHWRVNGSNYERTSNAWLGLMDENWKNGELEPVLEQAYGAGRGYEWYVNWRLFYLACAELFGMNSGEEWIVSHYLFERRG</sequence>
<reference evidence="16 17" key="1">
    <citation type="submission" date="2024-10" db="EMBL/GenBank/DDBJ databases">
        <title>Updated reference genomes for cyclostephanoid diatoms.</title>
        <authorList>
            <person name="Roberts W.R."/>
            <person name="Alverson A.J."/>
        </authorList>
    </citation>
    <scope>NUCLEOTIDE SEQUENCE [LARGE SCALE GENOMIC DNA]</scope>
    <source>
        <strain evidence="16 17">AJA010-31</strain>
    </source>
</reference>
<organism evidence="16 17">
    <name type="scientific">Cyclotella atomus</name>
    <dbReference type="NCBI Taxonomy" id="382360"/>
    <lineage>
        <taxon>Eukaryota</taxon>
        <taxon>Sar</taxon>
        <taxon>Stramenopiles</taxon>
        <taxon>Ochrophyta</taxon>
        <taxon>Bacillariophyta</taxon>
        <taxon>Coscinodiscophyceae</taxon>
        <taxon>Thalassiosirophycidae</taxon>
        <taxon>Stephanodiscales</taxon>
        <taxon>Stephanodiscaceae</taxon>
        <taxon>Cyclotella</taxon>
    </lineage>
</organism>
<feature type="transmembrane region" description="Helical" evidence="14">
    <location>
        <begin position="20"/>
        <end position="41"/>
    </location>
</feature>
<dbReference type="InterPro" id="IPR030373">
    <property type="entry name" value="PABS_CS"/>
</dbReference>
<dbReference type="Gene3D" id="3.40.50.150">
    <property type="entry name" value="Vaccinia Virus protein VP39"/>
    <property type="match status" value="2"/>
</dbReference>
<evidence type="ECO:0000256" key="2">
    <source>
        <dbReference type="ARBA" id="ARBA00007867"/>
    </source>
</evidence>
<dbReference type="SUPFAM" id="SSF53335">
    <property type="entry name" value="S-adenosyl-L-methionine-dependent methyltransferases"/>
    <property type="match status" value="2"/>
</dbReference>